<evidence type="ECO:0000313" key="4">
    <source>
        <dbReference type="Proteomes" id="UP000603453"/>
    </source>
</evidence>
<dbReference type="OrthoDB" id="2267697at2759"/>
<protein>
    <submittedName>
        <fullName evidence="3">Uncharacterized protein</fullName>
    </submittedName>
</protein>
<name>A0A8H7R2H4_9FUNG</name>
<evidence type="ECO:0000256" key="2">
    <source>
        <dbReference type="SAM" id="SignalP"/>
    </source>
</evidence>
<keyword evidence="1" id="KW-0812">Transmembrane</keyword>
<evidence type="ECO:0000256" key="1">
    <source>
        <dbReference type="SAM" id="Phobius"/>
    </source>
</evidence>
<dbReference type="Proteomes" id="UP000603453">
    <property type="component" value="Unassembled WGS sequence"/>
</dbReference>
<keyword evidence="1" id="KW-0472">Membrane</keyword>
<dbReference type="EMBL" id="JAEPRD010000053">
    <property type="protein sequence ID" value="KAG2203309.1"/>
    <property type="molecule type" value="Genomic_DNA"/>
</dbReference>
<dbReference type="AlphaFoldDB" id="A0A8H7R2H4"/>
<feature type="chain" id="PRO_5034587264" evidence="2">
    <location>
        <begin position="19"/>
        <end position="72"/>
    </location>
</feature>
<feature type="signal peptide" evidence="2">
    <location>
        <begin position="1"/>
        <end position="18"/>
    </location>
</feature>
<accession>A0A8H7R2H4</accession>
<reference evidence="3" key="1">
    <citation type="submission" date="2020-12" db="EMBL/GenBank/DDBJ databases">
        <title>Metabolic potential, ecology and presence of endohyphal bacteria is reflected in genomic diversity of Mucoromycotina.</title>
        <authorList>
            <person name="Muszewska A."/>
            <person name="Okrasinska A."/>
            <person name="Steczkiewicz K."/>
            <person name="Drgas O."/>
            <person name="Orlowska M."/>
            <person name="Perlinska-Lenart U."/>
            <person name="Aleksandrzak-Piekarczyk T."/>
            <person name="Szatraj K."/>
            <person name="Zielenkiewicz U."/>
            <person name="Pilsyk S."/>
            <person name="Malc E."/>
            <person name="Mieczkowski P."/>
            <person name="Kruszewska J.S."/>
            <person name="Biernat P."/>
            <person name="Pawlowska J."/>
        </authorList>
    </citation>
    <scope>NUCLEOTIDE SEQUENCE</scope>
    <source>
        <strain evidence="3">WA0000017839</strain>
    </source>
</reference>
<evidence type="ECO:0000313" key="3">
    <source>
        <dbReference type="EMBL" id="KAG2203309.1"/>
    </source>
</evidence>
<keyword evidence="4" id="KW-1185">Reference proteome</keyword>
<organism evidence="3 4">
    <name type="scientific">Mucor saturninus</name>
    <dbReference type="NCBI Taxonomy" id="64648"/>
    <lineage>
        <taxon>Eukaryota</taxon>
        <taxon>Fungi</taxon>
        <taxon>Fungi incertae sedis</taxon>
        <taxon>Mucoromycota</taxon>
        <taxon>Mucoromycotina</taxon>
        <taxon>Mucoromycetes</taxon>
        <taxon>Mucorales</taxon>
        <taxon>Mucorineae</taxon>
        <taxon>Mucoraceae</taxon>
        <taxon>Mucor</taxon>
    </lineage>
</organism>
<proteinExistence type="predicted"/>
<feature type="transmembrane region" description="Helical" evidence="1">
    <location>
        <begin position="53"/>
        <end position="71"/>
    </location>
</feature>
<keyword evidence="2" id="KW-0732">Signal</keyword>
<comment type="caution">
    <text evidence="3">The sequence shown here is derived from an EMBL/GenBank/DDBJ whole genome shotgun (WGS) entry which is preliminary data.</text>
</comment>
<sequence length="72" mass="6899">MKLTFIAATCALVASVMAQGNSTVIPSGGMGGTVASASISVDTPANPNAANQLAGGFVTIALTSVAAAYALI</sequence>
<keyword evidence="1" id="KW-1133">Transmembrane helix</keyword>
<gene>
    <name evidence="3" type="ORF">INT47_000229</name>
</gene>